<feature type="transmembrane region" description="Helical" evidence="1">
    <location>
        <begin position="47"/>
        <end position="64"/>
    </location>
</feature>
<reference evidence="2" key="1">
    <citation type="submission" date="2022-07" db="EMBL/GenBank/DDBJ databases">
        <title>Genome Sequence of Leucocoprinus birnbaumii.</title>
        <authorList>
            <person name="Buettner E."/>
        </authorList>
    </citation>
    <scope>NUCLEOTIDE SEQUENCE</scope>
    <source>
        <strain evidence="2">VT141</strain>
    </source>
</reference>
<dbReference type="InterPro" id="IPR010721">
    <property type="entry name" value="UstE-like"/>
</dbReference>
<dbReference type="AlphaFoldDB" id="A0AAD5YU54"/>
<keyword evidence="3" id="KW-1185">Reference proteome</keyword>
<comment type="caution">
    <text evidence="2">The sequence shown here is derived from an EMBL/GenBank/DDBJ whole genome shotgun (WGS) entry which is preliminary data.</text>
</comment>
<keyword evidence="1" id="KW-0472">Membrane</keyword>
<evidence type="ECO:0000256" key="1">
    <source>
        <dbReference type="SAM" id="Phobius"/>
    </source>
</evidence>
<protein>
    <recommendedName>
        <fullName evidence="4">Steroid 5-alpha reductase C-terminal domain-containing protein</fullName>
    </recommendedName>
</protein>
<gene>
    <name evidence="2" type="ORF">NP233_g5903</name>
</gene>
<feature type="transmembrane region" description="Helical" evidence="1">
    <location>
        <begin position="155"/>
        <end position="173"/>
    </location>
</feature>
<dbReference type="PANTHER" id="PTHR32251">
    <property type="entry name" value="3-OXO-5-ALPHA-STEROID 4-DEHYDROGENASE"/>
    <property type="match status" value="1"/>
</dbReference>
<dbReference type="PROSITE" id="PS50244">
    <property type="entry name" value="S5A_REDUCTASE"/>
    <property type="match status" value="1"/>
</dbReference>
<dbReference type="EMBL" id="JANIEX010000364">
    <property type="protein sequence ID" value="KAJ3568148.1"/>
    <property type="molecule type" value="Genomic_DNA"/>
</dbReference>
<evidence type="ECO:0000313" key="3">
    <source>
        <dbReference type="Proteomes" id="UP001213000"/>
    </source>
</evidence>
<dbReference type="PANTHER" id="PTHR32251:SF15">
    <property type="entry name" value="3-OXO-5-ALPHA-STEROID 4-DEHYDROGENASE (DUF1295)"/>
    <property type="match status" value="1"/>
</dbReference>
<evidence type="ECO:0008006" key="4">
    <source>
        <dbReference type="Google" id="ProtNLM"/>
    </source>
</evidence>
<dbReference type="Gene3D" id="1.20.120.1630">
    <property type="match status" value="1"/>
</dbReference>
<feature type="transmembrane region" description="Helical" evidence="1">
    <location>
        <begin position="12"/>
        <end position="35"/>
    </location>
</feature>
<name>A0AAD5YU54_9AGAR</name>
<dbReference type="Pfam" id="PF06966">
    <property type="entry name" value="DUF1295"/>
    <property type="match status" value="1"/>
</dbReference>
<keyword evidence="1" id="KW-0812">Transmembrane</keyword>
<accession>A0AAD5YU54</accession>
<dbReference type="GO" id="GO:0016020">
    <property type="term" value="C:membrane"/>
    <property type="evidence" value="ECO:0007669"/>
    <property type="project" value="TreeGrafter"/>
</dbReference>
<keyword evidence="1" id="KW-1133">Transmembrane helix</keyword>
<organism evidence="2 3">
    <name type="scientific">Leucocoprinus birnbaumii</name>
    <dbReference type="NCBI Taxonomy" id="56174"/>
    <lineage>
        <taxon>Eukaryota</taxon>
        <taxon>Fungi</taxon>
        <taxon>Dikarya</taxon>
        <taxon>Basidiomycota</taxon>
        <taxon>Agaricomycotina</taxon>
        <taxon>Agaricomycetes</taxon>
        <taxon>Agaricomycetidae</taxon>
        <taxon>Agaricales</taxon>
        <taxon>Agaricineae</taxon>
        <taxon>Agaricaceae</taxon>
        <taxon>Leucocoprinus</taxon>
    </lineage>
</organism>
<sequence>MIMAPVHVLDRYYLLLTFLITTGWQLSGFAIAYSLKFDKITDFTGGSNFFILALVTLLIGNTFYARNIGQIIWVWTVSMPVVILNSPSVSDKRIGGDNPKFGTSRDIAGIIVWAVGITIEATADQQKYFYKSRKKIPKGEPPNRGLWAWSRHPPYFGEILCWWGIWMICISPATNGSLPSSSRSALYGSVVSPLLTMILLMFGSGLPTVEKPAAKKFFLISNGPNADPALANSWKQYQAYLNKTSILVPLPPFIYRPLPKFIKRTILLDFPFYQFDEDKDGVAVLHEAQEEAEPQ</sequence>
<feature type="transmembrane region" description="Helical" evidence="1">
    <location>
        <begin position="185"/>
        <end position="206"/>
    </location>
</feature>
<proteinExistence type="predicted"/>
<dbReference type="Proteomes" id="UP001213000">
    <property type="component" value="Unassembled WGS sequence"/>
</dbReference>
<evidence type="ECO:0000313" key="2">
    <source>
        <dbReference type="EMBL" id="KAJ3568148.1"/>
    </source>
</evidence>